<sequence>MSKVPPDLTRFEEDPIFLFQKEYNSLILQCRCAESNCGPIDYETLLYRYQTISFNFKNSKKPFIYKK</sequence>
<keyword evidence="2" id="KW-1185">Reference proteome</keyword>
<dbReference type="AlphaFoldDB" id="A0A222P2Y6"/>
<proteinExistence type="predicted"/>
<reference evidence="1 2" key="1">
    <citation type="submission" date="2016-07" db="EMBL/GenBank/DDBJ databases">
        <authorList>
            <person name="Hassler H."/>
        </authorList>
    </citation>
    <scope>NUCLEOTIDE SEQUENCE [LARGE SCALE GENOMIC DNA]</scope>
    <source>
        <strain evidence="1 2">CDC-D5610</strain>
    </source>
</reference>
<name>A0A222P2Y6_9GAMM</name>
<protein>
    <submittedName>
        <fullName evidence="1">Uncharacterized protein</fullName>
    </submittedName>
</protein>
<dbReference type="EMBL" id="CP016397">
    <property type="protein sequence ID" value="ASQ46203.1"/>
    <property type="molecule type" value="Genomic_DNA"/>
</dbReference>
<dbReference type="KEGG" id="lcd:clem_08255"/>
<evidence type="ECO:0000313" key="1">
    <source>
        <dbReference type="EMBL" id="ASQ46203.1"/>
    </source>
</evidence>
<gene>
    <name evidence="1" type="ORF">clem_08255</name>
</gene>
<accession>A0A222P2Y6</accession>
<organism evidence="1 2">
    <name type="scientific">Legionella clemsonensis</name>
    <dbReference type="NCBI Taxonomy" id="1867846"/>
    <lineage>
        <taxon>Bacteria</taxon>
        <taxon>Pseudomonadati</taxon>
        <taxon>Pseudomonadota</taxon>
        <taxon>Gammaproteobacteria</taxon>
        <taxon>Legionellales</taxon>
        <taxon>Legionellaceae</taxon>
        <taxon>Legionella</taxon>
    </lineage>
</organism>
<dbReference type="Proteomes" id="UP000201728">
    <property type="component" value="Chromosome"/>
</dbReference>
<evidence type="ECO:0000313" key="2">
    <source>
        <dbReference type="Proteomes" id="UP000201728"/>
    </source>
</evidence>